<evidence type="ECO:0000313" key="1">
    <source>
        <dbReference type="EMBL" id="QPB85660.1"/>
    </source>
</evidence>
<gene>
    <name evidence="1" type="ORF">CWC22_021875</name>
</gene>
<dbReference type="Proteomes" id="UP000305729">
    <property type="component" value="Chromosome 2"/>
</dbReference>
<sequence length="159" mass="17503">MAKANIINASPNLLSVNLNSALENHVIKAGDSLADDRESQTTVFTFYAWSAQVSSHLNRDVFAANGNDNTLLIFSTAFESYQAYRIVSNVSVNLEICVYVYGDWVVGTDQFGSTKDILVERLSQTEATKLLAALPSHILNNKRPRLLIPGSEPTSFISY</sequence>
<reference evidence="1 2" key="1">
    <citation type="submission" date="2019-10" db="EMBL/GenBank/DDBJ databases">
        <title>Pseudoalteromonas rubra S4059.</title>
        <authorList>
            <person name="Paulsen S."/>
            <person name="Wang X."/>
        </authorList>
    </citation>
    <scope>NUCLEOTIDE SEQUENCE [LARGE SCALE GENOMIC DNA]</scope>
    <source>
        <strain evidence="1 2">S4059</strain>
    </source>
</reference>
<dbReference type="EMBL" id="CP045430">
    <property type="protein sequence ID" value="QPB85660.1"/>
    <property type="molecule type" value="Genomic_DNA"/>
</dbReference>
<protein>
    <submittedName>
        <fullName evidence="1">Uncharacterized protein</fullName>
    </submittedName>
</protein>
<accession>A0A5S3UTD8</accession>
<dbReference type="AlphaFoldDB" id="A0A5S3UTD8"/>
<proteinExistence type="predicted"/>
<organism evidence="1 2">
    <name type="scientific">Pseudoalteromonas rubra</name>
    <dbReference type="NCBI Taxonomy" id="43658"/>
    <lineage>
        <taxon>Bacteria</taxon>
        <taxon>Pseudomonadati</taxon>
        <taxon>Pseudomonadota</taxon>
        <taxon>Gammaproteobacteria</taxon>
        <taxon>Alteromonadales</taxon>
        <taxon>Pseudoalteromonadaceae</taxon>
        <taxon>Pseudoalteromonas</taxon>
    </lineage>
</organism>
<name>A0A5S3UTD8_9GAMM</name>
<dbReference type="RefSeq" id="WP_138539173.1">
    <property type="nucleotide sequence ID" value="NZ_CP045430.1"/>
</dbReference>
<evidence type="ECO:0000313" key="2">
    <source>
        <dbReference type="Proteomes" id="UP000305729"/>
    </source>
</evidence>